<name>A0A835M5R6_9MAGN</name>
<accession>A0A835M5R6</accession>
<evidence type="ECO:0000313" key="2">
    <source>
        <dbReference type="Proteomes" id="UP000631114"/>
    </source>
</evidence>
<dbReference type="AlphaFoldDB" id="A0A835M5R6"/>
<evidence type="ECO:0008006" key="3">
    <source>
        <dbReference type="Google" id="ProtNLM"/>
    </source>
</evidence>
<dbReference type="EMBL" id="JADFTS010000003">
    <property type="protein sequence ID" value="KAF9617422.1"/>
    <property type="molecule type" value="Genomic_DNA"/>
</dbReference>
<evidence type="ECO:0000313" key="1">
    <source>
        <dbReference type="EMBL" id="KAF9617422.1"/>
    </source>
</evidence>
<protein>
    <recommendedName>
        <fullName evidence="3">Reverse transcriptase zinc-binding domain-containing protein</fullName>
    </recommendedName>
</protein>
<comment type="caution">
    <text evidence="1">The sequence shown here is derived from an EMBL/GenBank/DDBJ whole genome shotgun (WGS) entry which is preliminary data.</text>
</comment>
<sequence>MLTLRKQYKQVTNSMKYIDILSMKLKEINTSMLRKLAWSLETEDTALIGWALKQMGEHQGWVIGNGKSINIWRENWCCDMAISDILVLDSNFLKTCRSKLSNCIVHNAWHFTSAQPLKLQEKSMSNKDGQNSFGWPRVGICLNECESHNYILLSCPFAAKCWNYTLNFFTTASVLNMEAGSNSKKNKVLYDKGQSSYHFYRIQIRKAIYRAYNMSKGFMDNSVHELAILHKLRLQMKYRKAPKMSECYWLPPPLEVIKINTDESSWGNPGDAS</sequence>
<dbReference type="Proteomes" id="UP000631114">
    <property type="component" value="Unassembled WGS sequence"/>
</dbReference>
<proteinExistence type="predicted"/>
<keyword evidence="2" id="KW-1185">Reference proteome</keyword>
<reference evidence="1 2" key="1">
    <citation type="submission" date="2020-10" db="EMBL/GenBank/DDBJ databases">
        <title>The Coptis chinensis genome and diversification of protoberbering-type alkaloids.</title>
        <authorList>
            <person name="Wang B."/>
            <person name="Shu S."/>
            <person name="Song C."/>
            <person name="Liu Y."/>
        </authorList>
    </citation>
    <scope>NUCLEOTIDE SEQUENCE [LARGE SCALE GENOMIC DNA]</scope>
    <source>
        <strain evidence="1">HL-2020</strain>
        <tissue evidence="1">Leaf</tissue>
    </source>
</reference>
<gene>
    <name evidence="1" type="ORF">IFM89_036383</name>
</gene>
<organism evidence="1 2">
    <name type="scientific">Coptis chinensis</name>
    <dbReference type="NCBI Taxonomy" id="261450"/>
    <lineage>
        <taxon>Eukaryota</taxon>
        <taxon>Viridiplantae</taxon>
        <taxon>Streptophyta</taxon>
        <taxon>Embryophyta</taxon>
        <taxon>Tracheophyta</taxon>
        <taxon>Spermatophyta</taxon>
        <taxon>Magnoliopsida</taxon>
        <taxon>Ranunculales</taxon>
        <taxon>Ranunculaceae</taxon>
        <taxon>Coptidoideae</taxon>
        <taxon>Coptis</taxon>
    </lineage>
</organism>